<name>A0A0N4W3B2_HAEPC</name>
<evidence type="ECO:0000313" key="1">
    <source>
        <dbReference type="EMBL" id="VDO22887.1"/>
    </source>
</evidence>
<gene>
    <name evidence="1" type="ORF">HPLM_LOCUS4283</name>
</gene>
<dbReference type="OrthoDB" id="5867073at2759"/>
<proteinExistence type="predicted"/>
<reference evidence="1 2" key="2">
    <citation type="submission" date="2018-11" db="EMBL/GenBank/DDBJ databases">
        <authorList>
            <consortium name="Pathogen Informatics"/>
        </authorList>
    </citation>
    <scope>NUCLEOTIDE SEQUENCE [LARGE SCALE GENOMIC DNA]</scope>
    <source>
        <strain evidence="1 2">MHpl1</strain>
    </source>
</reference>
<organism evidence="3">
    <name type="scientific">Haemonchus placei</name>
    <name type="common">Barber's pole worm</name>
    <dbReference type="NCBI Taxonomy" id="6290"/>
    <lineage>
        <taxon>Eukaryota</taxon>
        <taxon>Metazoa</taxon>
        <taxon>Ecdysozoa</taxon>
        <taxon>Nematoda</taxon>
        <taxon>Chromadorea</taxon>
        <taxon>Rhabditida</taxon>
        <taxon>Rhabditina</taxon>
        <taxon>Rhabditomorpha</taxon>
        <taxon>Strongyloidea</taxon>
        <taxon>Trichostrongylidae</taxon>
        <taxon>Haemonchus</taxon>
    </lineage>
</organism>
<reference evidence="3" key="1">
    <citation type="submission" date="2017-02" db="UniProtKB">
        <authorList>
            <consortium name="WormBaseParasite"/>
        </authorList>
    </citation>
    <scope>IDENTIFICATION</scope>
</reference>
<protein>
    <submittedName>
        <fullName evidence="3">FBD domain-containing protein</fullName>
    </submittedName>
</protein>
<sequence>MTNHSFIVYGNLADSKWLVKGLENLEDNVEETNLQLRLNVDALGLKIMAYKMQAISAENAMMMSIRARTSEATHGAFKEFSVMQADSKRNVIVPEVEVAFCEVCGPPAAWCP</sequence>
<dbReference type="WBParaSite" id="HPLM_0000429101-mRNA-1">
    <property type="protein sequence ID" value="HPLM_0000429101-mRNA-1"/>
    <property type="gene ID" value="HPLM_0000429101"/>
</dbReference>
<accession>A0A0N4W3B2</accession>
<keyword evidence="2" id="KW-1185">Reference proteome</keyword>
<dbReference type="AlphaFoldDB" id="A0A0N4W3B2"/>
<evidence type="ECO:0000313" key="3">
    <source>
        <dbReference type="WBParaSite" id="HPLM_0000429101-mRNA-1"/>
    </source>
</evidence>
<dbReference type="Proteomes" id="UP000268014">
    <property type="component" value="Unassembled WGS sequence"/>
</dbReference>
<evidence type="ECO:0000313" key="2">
    <source>
        <dbReference type="Proteomes" id="UP000268014"/>
    </source>
</evidence>
<dbReference type="EMBL" id="UZAF01016195">
    <property type="protein sequence ID" value="VDO22887.1"/>
    <property type="molecule type" value="Genomic_DNA"/>
</dbReference>